<sequence>MIAIAAGKLREKSGVVAHTPKGEDDTPANPFHGDIFGWTKNDGRNLVADSVILALSDTPFPAGGAG</sequence>
<name>D9QIB6_BRESC</name>
<evidence type="ECO:0000313" key="1">
    <source>
        <dbReference type="EMBL" id="ADK99418.1"/>
    </source>
</evidence>
<keyword evidence="2" id="KW-1185">Reference proteome</keyword>
<accession>D9QIB6</accession>
<dbReference type="EMBL" id="CP002102">
    <property type="protein sequence ID" value="ADK99418.1"/>
    <property type="molecule type" value="Genomic_DNA"/>
</dbReference>
<dbReference type="KEGG" id="bsb:Bresu_0104"/>
<reference evidence="2" key="1">
    <citation type="journal article" date="2011" name="J. Bacteriol.">
        <title>Genome sequences of eight morphologically diverse alphaproteobacteria.</title>
        <authorList>
            <consortium name="US DOE Joint Genome Institute"/>
            <person name="Brown P.J."/>
            <person name="Kysela D.T."/>
            <person name="Buechlein A."/>
            <person name="Hemmerich C."/>
            <person name="Brun Y.V."/>
        </authorList>
    </citation>
    <scope>NUCLEOTIDE SEQUENCE [LARGE SCALE GENOMIC DNA]</scope>
    <source>
        <strain evidence="2">ATCC 15264 / DSM 4735 / LMG 14903 / NBRC 16000 / CB 81</strain>
    </source>
</reference>
<dbReference type="AlphaFoldDB" id="D9QIB6"/>
<protein>
    <submittedName>
        <fullName evidence="1">Uncharacterized protein</fullName>
    </submittedName>
</protein>
<dbReference type="HOGENOM" id="CLU_2822653_0_0_5"/>
<dbReference type="Proteomes" id="UP000002696">
    <property type="component" value="Chromosome"/>
</dbReference>
<evidence type="ECO:0000313" key="2">
    <source>
        <dbReference type="Proteomes" id="UP000002696"/>
    </source>
</evidence>
<organism evidence="1 2">
    <name type="scientific">Brevundimonas subvibrioides (strain ATCC 15264 / DSM 4735 / LMG 14903 / NBRC 16000 / CB 81)</name>
    <name type="common">Caulobacter subvibrioides</name>
    <dbReference type="NCBI Taxonomy" id="633149"/>
    <lineage>
        <taxon>Bacteria</taxon>
        <taxon>Pseudomonadati</taxon>
        <taxon>Pseudomonadota</taxon>
        <taxon>Alphaproteobacteria</taxon>
        <taxon>Caulobacterales</taxon>
        <taxon>Caulobacteraceae</taxon>
        <taxon>Brevundimonas</taxon>
    </lineage>
</organism>
<proteinExistence type="predicted"/>
<gene>
    <name evidence="1" type="ordered locus">Bresu_0104</name>
</gene>
<dbReference type="InParanoid" id="D9QIB6"/>